<dbReference type="HOGENOM" id="CLU_035509_9_1_1"/>
<protein>
    <recommendedName>
        <fullName evidence="2">DUF6533 domain-containing protein</fullName>
    </recommendedName>
</protein>
<accession>A0A0D0CPW1</accession>
<name>A0A0D0CPW1_9AGAR</name>
<gene>
    <name evidence="3" type="ORF">GYMLUDRAFT_73720</name>
</gene>
<keyword evidence="4" id="KW-1185">Reference proteome</keyword>
<proteinExistence type="predicted"/>
<reference evidence="3 4" key="1">
    <citation type="submission" date="2014-04" db="EMBL/GenBank/DDBJ databases">
        <title>Evolutionary Origins and Diversification of the Mycorrhizal Mutualists.</title>
        <authorList>
            <consortium name="DOE Joint Genome Institute"/>
            <consortium name="Mycorrhizal Genomics Consortium"/>
            <person name="Kohler A."/>
            <person name="Kuo A."/>
            <person name="Nagy L.G."/>
            <person name="Floudas D."/>
            <person name="Copeland A."/>
            <person name="Barry K.W."/>
            <person name="Cichocki N."/>
            <person name="Veneault-Fourrey C."/>
            <person name="LaButti K."/>
            <person name="Lindquist E.A."/>
            <person name="Lipzen A."/>
            <person name="Lundell T."/>
            <person name="Morin E."/>
            <person name="Murat C."/>
            <person name="Riley R."/>
            <person name="Ohm R."/>
            <person name="Sun H."/>
            <person name="Tunlid A."/>
            <person name="Henrissat B."/>
            <person name="Grigoriev I.V."/>
            <person name="Hibbett D.S."/>
            <person name="Martin F."/>
        </authorList>
    </citation>
    <scope>NUCLEOTIDE SEQUENCE [LARGE SCALE GENOMIC DNA]</scope>
    <source>
        <strain evidence="3 4">FD-317 M1</strain>
    </source>
</reference>
<feature type="transmembrane region" description="Helical" evidence="1">
    <location>
        <begin position="100"/>
        <end position="120"/>
    </location>
</feature>
<sequence>MDDGALLDSLFELIRNNRAQNASTVAAFTILMYDCLLTFNKEIIHIWKSSWTFPKCLYLYAKYYGLAYLWGGPIIFTTLVNIILGLRLYALYQSSKISMFYVLFILDISAELWGSVNSILLETRAPLLDLGALEPYIPDIDRVLPGCTFEQLPSFRFTLASYIPNLFVSGIFFCLVAYRCFKSAPWKSWFSRRDYKGLTSNGSFTPGNIVAYFIRDAAILITMMTTVLRPELSGVFIP</sequence>
<feature type="transmembrane region" description="Helical" evidence="1">
    <location>
        <begin position="67"/>
        <end position="88"/>
    </location>
</feature>
<dbReference type="EMBL" id="KN834773">
    <property type="protein sequence ID" value="KIK60952.1"/>
    <property type="molecule type" value="Genomic_DNA"/>
</dbReference>
<keyword evidence="1" id="KW-0812">Transmembrane</keyword>
<evidence type="ECO:0000256" key="1">
    <source>
        <dbReference type="SAM" id="Phobius"/>
    </source>
</evidence>
<organism evidence="3 4">
    <name type="scientific">Collybiopsis luxurians FD-317 M1</name>
    <dbReference type="NCBI Taxonomy" id="944289"/>
    <lineage>
        <taxon>Eukaryota</taxon>
        <taxon>Fungi</taxon>
        <taxon>Dikarya</taxon>
        <taxon>Basidiomycota</taxon>
        <taxon>Agaricomycotina</taxon>
        <taxon>Agaricomycetes</taxon>
        <taxon>Agaricomycetidae</taxon>
        <taxon>Agaricales</taxon>
        <taxon>Marasmiineae</taxon>
        <taxon>Omphalotaceae</taxon>
        <taxon>Collybiopsis</taxon>
        <taxon>Collybiopsis luxurians</taxon>
    </lineage>
</organism>
<keyword evidence="1" id="KW-0472">Membrane</keyword>
<feature type="transmembrane region" description="Helical" evidence="1">
    <location>
        <begin position="162"/>
        <end position="181"/>
    </location>
</feature>
<evidence type="ECO:0000259" key="2">
    <source>
        <dbReference type="Pfam" id="PF20151"/>
    </source>
</evidence>
<dbReference type="InterPro" id="IPR045340">
    <property type="entry name" value="DUF6533"/>
</dbReference>
<dbReference type="Pfam" id="PF20151">
    <property type="entry name" value="DUF6533"/>
    <property type="match status" value="1"/>
</dbReference>
<dbReference type="OrthoDB" id="2952413at2759"/>
<evidence type="ECO:0000313" key="3">
    <source>
        <dbReference type="EMBL" id="KIK60952.1"/>
    </source>
</evidence>
<dbReference type="Proteomes" id="UP000053593">
    <property type="component" value="Unassembled WGS sequence"/>
</dbReference>
<feature type="domain" description="DUF6533" evidence="2">
    <location>
        <begin position="24"/>
        <end position="66"/>
    </location>
</feature>
<evidence type="ECO:0000313" key="4">
    <source>
        <dbReference type="Proteomes" id="UP000053593"/>
    </source>
</evidence>
<dbReference type="AlphaFoldDB" id="A0A0D0CPW1"/>
<keyword evidence="1" id="KW-1133">Transmembrane helix</keyword>